<evidence type="ECO:0000313" key="2">
    <source>
        <dbReference type="EMBL" id="CAF5218404.1"/>
    </source>
</evidence>
<reference evidence="1" key="1">
    <citation type="submission" date="2021-02" db="EMBL/GenBank/DDBJ databases">
        <authorList>
            <person name="Nowell W R."/>
        </authorList>
    </citation>
    <scope>NUCLEOTIDE SEQUENCE</scope>
</reference>
<dbReference type="EMBL" id="CAJOBI010346745">
    <property type="protein sequence ID" value="CAF5218404.1"/>
    <property type="molecule type" value="Genomic_DNA"/>
</dbReference>
<evidence type="ECO:0000313" key="1">
    <source>
        <dbReference type="EMBL" id="CAF2267836.1"/>
    </source>
</evidence>
<comment type="caution">
    <text evidence="1">The sequence shown here is derived from an EMBL/GenBank/DDBJ whole genome shotgun (WGS) entry which is preliminary data.</text>
</comment>
<proteinExistence type="predicted"/>
<evidence type="ECO:0000313" key="3">
    <source>
        <dbReference type="Proteomes" id="UP000663824"/>
    </source>
</evidence>
<dbReference type="AlphaFoldDB" id="A0A817AM82"/>
<protein>
    <submittedName>
        <fullName evidence="1">Uncharacterized protein</fullName>
    </submittedName>
</protein>
<sequence length="118" mass="13374">MNDSRAGVNVVDEGNNSSLDANDFIRYANENHQALCAKCDTEVVTEEQSIDDEEIIQQNKILNTQDKGFQQILIDLEFIDASQLLFPEDGEMMEDEEIEKIPSEDYDVEEVLTETIGI</sequence>
<dbReference type="Proteomes" id="UP000663824">
    <property type="component" value="Unassembled WGS sequence"/>
</dbReference>
<dbReference type="EMBL" id="CAJNRE010022041">
    <property type="protein sequence ID" value="CAF2267836.1"/>
    <property type="molecule type" value="Genomic_DNA"/>
</dbReference>
<gene>
    <name evidence="1" type="ORF">MBJ925_LOCUS39254</name>
    <name evidence="2" type="ORF">SMN809_LOCUS80939</name>
</gene>
<dbReference type="Proteomes" id="UP000676336">
    <property type="component" value="Unassembled WGS sequence"/>
</dbReference>
<name>A0A817AM82_9BILA</name>
<accession>A0A817AM82</accession>
<organism evidence="1 3">
    <name type="scientific">Rotaria magnacalcarata</name>
    <dbReference type="NCBI Taxonomy" id="392030"/>
    <lineage>
        <taxon>Eukaryota</taxon>
        <taxon>Metazoa</taxon>
        <taxon>Spiralia</taxon>
        <taxon>Gnathifera</taxon>
        <taxon>Rotifera</taxon>
        <taxon>Eurotatoria</taxon>
        <taxon>Bdelloidea</taxon>
        <taxon>Philodinida</taxon>
        <taxon>Philodinidae</taxon>
        <taxon>Rotaria</taxon>
    </lineage>
</organism>